<proteinExistence type="predicted"/>
<dbReference type="EMBL" id="JAUEMJ010000009">
    <property type="protein sequence ID" value="MDN3242665.1"/>
    <property type="molecule type" value="Genomic_DNA"/>
</dbReference>
<dbReference type="Proteomes" id="UP001171902">
    <property type="component" value="Unassembled WGS sequence"/>
</dbReference>
<organism evidence="1 2">
    <name type="scientific">Glycomyces tritici</name>
    <dbReference type="NCBI Taxonomy" id="2665176"/>
    <lineage>
        <taxon>Bacteria</taxon>
        <taxon>Bacillati</taxon>
        <taxon>Actinomycetota</taxon>
        <taxon>Actinomycetes</taxon>
        <taxon>Glycomycetales</taxon>
        <taxon>Glycomycetaceae</taxon>
        <taxon>Glycomyces</taxon>
    </lineage>
</organism>
<dbReference type="InterPro" id="IPR054268">
    <property type="entry name" value="DUF6999"/>
</dbReference>
<sequence length="301" mass="33710">MSEGAPSGGPLSDPPLWDAMVADPAMPLEPAVARMVTDDQQQWTRTWIYPVLRPVSRVLALVIVALKRLTPVRWTAHRLMDRLCLWFLRRFVSPLAVELLIRHFVIETNLLNFIVRNTDSGIEPVALRPVNLAGLGDRAVIEHDINVYEVLIALDGNPVGRPQTIDFSGLDMPELDPEPYRFRLMRLDIQTALCLMNLPFAACLTPDEYRRAVHSMRFDDSILAILADITGDPTFLRWCSGDLAIRADSNTDVPHAVYRHAVVCEYAHAHLVKLAARGGPLTVCPVPDSSVPLTSRTRQER</sequence>
<protein>
    <submittedName>
        <fullName evidence="1">Uncharacterized protein</fullName>
    </submittedName>
</protein>
<dbReference type="Pfam" id="PF22523">
    <property type="entry name" value="DUF6999"/>
    <property type="match status" value="1"/>
</dbReference>
<gene>
    <name evidence="1" type="ORF">QWI33_23280</name>
</gene>
<name>A0ABT7YVK2_9ACTN</name>
<evidence type="ECO:0000313" key="2">
    <source>
        <dbReference type="Proteomes" id="UP001171902"/>
    </source>
</evidence>
<evidence type="ECO:0000313" key="1">
    <source>
        <dbReference type="EMBL" id="MDN3242665.1"/>
    </source>
</evidence>
<comment type="caution">
    <text evidence="1">The sequence shown here is derived from an EMBL/GenBank/DDBJ whole genome shotgun (WGS) entry which is preliminary data.</text>
</comment>
<accession>A0ABT7YVK2</accession>
<keyword evidence="2" id="KW-1185">Reference proteome</keyword>
<reference evidence="1" key="1">
    <citation type="submission" date="2023-06" db="EMBL/GenBank/DDBJ databases">
        <title>Gycomyces niveus sp.nov., a novel actinomycete isolated from soil in Shouguang.</title>
        <authorList>
            <person name="Yang X."/>
            <person name="Zhao J."/>
        </authorList>
    </citation>
    <scope>NUCLEOTIDE SEQUENCE</scope>
    <source>
        <strain evidence="1">NEAU C2</strain>
    </source>
</reference>
<dbReference type="RefSeq" id="WP_289959337.1">
    <property type="nucleotide sequence ID" value="NZ_JAUEMJ010000009.1"/>
</dbReference>